<organism evidence="9 10">
    <name type="scientific">Steinernema carpocapsae</name>
    <name type="common">Entomopathogenic nematode</name>
    <dbReference type="NCBI Taxonomy" id="34508"/>
    <lineage>
        <taxon>Eukaryota</taxon>
        <taxon>Metazoa</taxon>
        <taxon>Ecdysozoa</taxon>
        <taxon>Nematoda</taxon>
        <taxon>Chromadorea</taxon>
        <taxon>Rhabditida</taxon>
        <taxon>Tylenchina</taxon>
        <taxon>Panagrolaimomorpha</taxon>
        <taxon>Strongyloidoidea</taxon>
        <taxon>Steinernematidae</taxon>
        <taxon>Steinernema</taxon>
    </lineage>
</organism>
<sequence>MGISAAAVVGSDASGSKKPRVHRAFHVTSLCCIVISAILFIACVAFLVALPQLIEQNVRQLANLAEDSSFLEKWLNPDYEIKSHIWTYSVKNPDEIMNGSIPEVKATGPYVFDQKHHRKIIERKNGTIKYQPYKTYFFNESESCDICFLGNHVWVPNLVYQKFVEAASKPIMRAAATALVSQTPFLEVDVSELLYDGYIDPFLDQVCDIPFMGFVCETILDLPERIGLFFKQNGTSEGTYLIDNGVSNSARNFGKILTFNDEKTVPSSTWSSPLATAINGTDGSIFHPYIEKDETLEVFVASLCRSIYLVFEKEVEYEGILAYRFVLPAEVFNSSLPENKIFCNNNGKSYFSEDKEECLPAGLLDISRCEKGEPTIVYSLPNFLYADQKVKDGVRGVNESDRERDQIVVDIEPRLGVILRANRTMQINVAMWKGKGIQFPVDLTQFKSSIVPVVTVYETVKVDEGTLKLIQERLIKTEKIATMSSYVGIVLALIFALLAGIVLLFLTGKLEYLLCREGSPFAGTDSVTPLPNGKPKQGIDLSEL</sequence>
<comment type="subcellular location">
    <subcellularLocation>
        <location evidence="1">Membrane</location>
    </subcellularLocation>
</comment>
<evidence type="ECO:0000256" key="6">
    <source>
        <dbReference type="ARBA" id="ARBA00023180"/>
    </source>
</evidence>
<dbReference type="PRINTS" id="PR01609">
    <property type="entry name" value="CD36FAMILY"/>
</dbReference>
<dbReference type="InterPro" id="IPR002159">
    <property type="entry name" value="CD36_fam"/>
</dbReference>
<dbReference type="EMBL" id="AZBU02000008">
    <property type="protein sequence ID" value="TKR68359.1"/>
    <property type="molecule type" value="Genomic_DNA"/>
</dbReference>
<evidence type="ECO:0000256" key="5">
    <source>
        <dbReference type="ARBA" id="ARBA00023136"/>
    </source>
</evidence>
<feature type="transmembrane region" description="Helical" evidence="8">
    <location>
        <begin position="486"/>
        <end position="506"/>
    </location>
</feature>
<comment type="caution">
    <text evidence="9">The sequence shown here is derived from an EMBL/GenBank/DDBJ whole genome shotgun (WGS) entry which is preliminary data.</text>
</comment>
<evidence type="ECO:0000256" key="7">
    <source>
        <dbReference type="SAM" id="MobiDB-lite"/>
    </source>
</evidence>
<name>A0A4U5MGH8_STECR</name>
<reference evidence="9 10" key="2">
    <citation type="journal article" date="2019" name="G3 (Bethesda)">
        <title>Hybrid Assembly of the Genome of the Entomopathogenic Nematode Steinernema carpocapsae Identifies the X-Chromosome.</title>
        <authorList>
            <person name="Serra L."/>
            <person name="Macchietto M."/>
            <person name="Macias-Munoz A."/>
            <person name="McGill C.J."/>
            <person name="Rodriguez I.M."/>
            <person name="Rodriguez B."/>
            <person name="Murad R."/>
            <person name="Mortazavi A."/>
        </authorList>
    </citation>
    <scope>NUCLEOTIDE SEQUENCE [LARGE SCALE GENOMIC DNA]</scope>
    <source>
        <strain evidence="9 10">ALL</strain>
    </source>
</reference>
<protein>
    <recommendedName>
        <fullName evidence="11">CD36 family protein</fullName>
    </recommendedName>
</protein>
<dbReference type="PANTHER" id="PTHR11923:SF103">
    <property type="entry name" value="SCAVENGER RECEPTOR (CD36 FAMILY) RELATED"/>
    <property type="match status" value="1"/>
</dbReference>
<keyword evidence="6" id="KW-0325">Glycoprotein</keyword>
<evidence type="ECO:0008006" key="11">
    <source>
        <dbReference type="Google" id="ProtNLM"/>
    </source>
</evidence>
<dbReference type="GO" id="GO:0005737">
    <property type="term" value="C:cytoplasm"/>
    <property type="evidence" value="ECO:0007669"/>
    <property type="project" value="TreeGrafter"/>
</dbReference>
<evidence type="ECO:0000313" key="9">
    <source>
        <dbReference type="EMBL" id="TKR68359.1"/>
    </source>
</evidence>
<dbReference type="GO" id="GO:0016020">
    <property type="term" value="C:membrane"/>
    <property type="evidence" value="ECO:0007669"/>
    <property type="project" value="UniProtKB-SubCell"/>
</dbReference>
<evidence type="ECO:0000313" key="10">
    <source>
        <dbReference type="Proteomes" id="UP000298663"/>
    </source>
</evidence>
<reference evidence="9 10" key="1">
    <citation type="journal article" date="2015" name="Genome Biol.">
        <title>Comparative genomics of Steinernema reveals deeply conserved gene regulatory networks.</title>
        <authorList>
            <person name="Dillman A.R."/>
            <person name="Macchietto M."/>
            <person name="Porter C.F."/>
            <person name="Rogers A."/>
            <person name="Williams B."/>
            <person name="Antoshechkin I."/>
            <person name="Lee M.M."/>
            <person name="Goodwin Z."/>
            <person name="Lu X."/>
            <person name="Lewis E.E."/>
            <person name="Goodrich-Blair H."/>
            <person name="Stock S.P."/>
            <person name="Adams B.J."/>
            <person name="Sternberg P.W."/>
            <person name="Mortazavi A."/>
        </authorList>
    </citation>
    <scope>NUCLEOTIDE SEQUENCE [LARGE SCALE GENOMIC DNA]</scope>
    <source>
        <strain evidence="9 10">ALL</strain>
    </source>
</reference>
<evidence type="ECO:0000256" key="8">
    <source>
        <dbReference type="SAM" id="Phobius"/>
    </source>
</evidence>
<evidence type="ECO:0000256" key="2">
    <source>
        <dbReference type="ARBA" id="ARBA00010532"/>
    </source>
</evidence>
<dbReference type="OrthoDB" id="18585at2759"/>
<comment type="similarity">
    <text evidence="2">Belongs to the CD36 family.</text>
</comment>
<keyword evidence="10" id="KW-1185">Reference proteome</keyword>
<feature type="region of interest" description="Disordered" evidence="7">
    <location>
        <begin position="525"/>
        <end position="544"/>
    </location>
</feature>
<keyword evidence="4 8" id="KW-1133">Transmembrane helix</keyword>
<dbReference type="Proteomes" id="UP000298663">
    <property type="component" value="Unassembled WGS sequence"/>
</dbReference>
<dbReference type="GO" id="GO:0005044">
    <property type="term" value="F:scavenger receptor activity"/>
    <property type="evidence" value="ECO:0007669"/>
    <property type="project" value="TreeGrafter"/>
</dbReference>
<dbReference type="Pfam" id="PF01130">
    <property type="entry name" value="CD36"/>
    <property type="match status" value="1"/>
</dbReference>
<evidence type="ECO:0000256" key="3">
    <source>
        <dbReference type="ARBA" id="ARBA00022692"/>
    </source>
</evidence>
<dbReference type="PANTHER" id="PTHR11923">
    <property type="entry name" value="SCAVENGER RECEPTOR CLASS B TYPE-1 SR-B1"/>
    <property type="match status" value="1"/>
</dbReference>
<keyword evidence="3 8" id="KW-0812">Transmembrane</keyword>
<dbReference type="AlphaFoldDB" id="A0A4U5MGH8"/>
<feature type="transmembrane region" description="Helical" evidence="8">
    <location>
        <begin position="27"/>
        <end position="50"/>
    </location>
</feature>
<evidence type="ECO:0000256" key="1">
    <source>
        <dbReference type="ARBA" id="ARBA00004370"/>
    </source>
</evidence>
<gene>
    <name evidence="9" type="ORF">L596_024350</name>
</gene>
<dbReference type="STRING" id="34508.A0A4U5MGH8"/>
<keyword evidence="5 8" id="KW-0472">Membrane</keyword>
<accession>A0A4U5MGH8</accession>
<evidence type="ECO:0000256" key="4">
    <source>
        <dbReference type="ARBA" id="ARBA00022989"/>
    </source>
</evidence>
<proteinExistence type="inferred from homology"/>